<evidence type="ECO:0000313" key="2">
    <source>
        <dbReference type="EMBL" id="DAZ94545.1"/>
    </source>
</evidence>
<reference evidence="2" key="2">
    <citation type="journal article" date="2023" name="Microbiol Resour">
        <title>Decontamination and Annotation of the Draft Genome Sequence of the Oomycete Lagenidium giganteum ARSEF 373.</title>
        <authorList>
            <person name="Morgan W.R."/>
            <person name="Tartar A."/>
        </authorList>
    </citation>
    <scope>NUCLEOTIDE SEQUENCE</scope>
    <source>
        <strain evidence="2">ARSEF 373</strain>
    </source>
</reference>
<dbReference type="SUPFAM" id="SSF52058">
    <property type="entry name" value="L domain-like"/>
    <property type="match status" value="1"/>
</dbReference>
<dbReference type="AlphaFoldDB" id="A0AAV2YKE7"/>
<evidence type="ECO:0008006" key="4">
    <source>
        <dbReference type="Google" id="ProtNLM"/>
    </source>
</evidence>
<reference evidence="2" key="1">
    <citation type="submission" date="2022-11" db="EMBL/GenBank/DDBJ databases">
        <authorList>
            <person name="Morgan W.R."/>
            <person name="Tartar A."/>
        </authorList>
    </citation>
    <scope>NUCLEOTIDE SEQUENCE</scope>
    <source>
        <strain evidence="2">ARSEF 373</strain>
    </source>
</reference>
<proteinExistence type="predicted"/>
<keyword evidence="3" id="KW-1185">Reference proteome</keyword>
<name>A0AAV2YKE7_9STRA</name>
<accession>A0AAV2YKE7</accession>
<feature type="transmembrane region" description="Helical" evidence="1">
    <location>
        <begin position="181"/>
        <end position="200"/>
    </location>
</feature>
<feature type="transmembrane region" description="Helical" evidence="1">
    <location>
        <begin position="63"/>
        <end position="93"/>
    </location>
</feature>
<dbReference type="Gene3D" id="3.80.10.10">
    <property type="entry name" value="Ribonuclease Inhibitor"/>
    <property type="match status" value="1"/>
</dbReference>
<feature type="transmembrane region" description="Helical" evidence="1">
    <location>
        <begin position="113"/>
        <end position="134"/>
    </location>
</feature>
<gene>
    <name evidence="2" type="ORF">N0F65_002197</name>
</gene>
<comment type="caution">
    <text evidence="2">The sequence shown here is derived from an EMBL/GenBank/DDBJ whole genome shotgun (WGS) entry which is preliminary data.</text>
</comment>
<keyword evidence="1" id="KW-1133">Transmembrane helix</keyword>
<sequence>MHVLREAAEVLAQVVQAYWSSNYVSKLAINHALVAILVVNSWSTPLIHALMGLHRMQSVRDQLICRTICLLVDAFLNTSSAVVMPLLVLAPYWSEFNMDGFVFPLDDVYNDAFFAGLVTEAQMIATGKVSGLLLRLIPHLSVLSCCVAIQQFVVTTMSLPTDPVLSSSPTTKSHVHSEKPVWRTVVDFFFGVMGLGVLVIHTYTYARQSMWPADPLCPLVMAPWFASKHACAVYTFDCQHLQRTTPMSGDLAFLEESALIKLNFAHCPAMRMPPDIQRFNNMIGMTIKHLTLVEWSREAAVTPKHHPSLMYVGIGDVNLTEIPAGLLGTLPPLLQDIEITRTNLTTIPDELDRYWGNVVILYIEYSGVSTIPPSLMRLPLFDLSLIGNNITDASVLSGLSPGIGYVSLDHNPLIVMPKAFDAGSDVMVFEFCVESTLVRTVPPELLSSIQTLYMLDTPYCARATTVFTVVDCNASYFASAGKCYIP</sequence>
<keyword evidence="1" id="KW-0812">Transmembrane</keyword>
<organism evidence="2 3">
    <name type="scientific">Lagenidium giganteum</name>
    <dbReference type="NCBI Taxonomy" id="4803"/>
    <lineage>
        <taxon>Eukaryota</taxon>
        <taxon>Sar</taxon>
        <taxon>Stramenopiles</taxon>
        <taxon>Oomycota</taxon>
        <taxon>Peronosporomycetes</taxon>
        <taxon>Pythiales</taxon>
        <taxon>Pythiaceae</taxon>
    </lineage>
</organism>
<dbReference type="Proteomes" id="UP001146120">
    <property type="component" value="Unassembled WGS sequence"/>
</dbReference>
<evidence type="ECO:0000313" key="3">
    <source>
        <dbReference type="Proteomes" id="UP001146120"/>
    </source>
</evidence>
<evidence type="ECO:0000256" key="1">
    <source>
        <dbReference type="SAM" id="Phobius"/>
    </source>
</evidence>
<feature type="transmembrane region" description="Helical" evidence="1">
    <location>
        <begin position="28"/>
        <end position="51"/>
    </location>
</feature>
<feature type="transmembrane region" description="Helical" evidence="1">
    <location>
        <begin position="141"/>
        <end position="161"/>
    </location>
</feature>
<keyword evidence="1" id="KW-0472">Membrane</keyword>
<dbReference type="InterPro" id="IPR032675">
    <property type="entry name" value="LRR_dom_sf"/>
</dbReference>
<dbReference type="EMBL" id="DAKRPA010000245">
    <property type="protein sequence ID" value="DAZ94545.1"/>
    <property type="molecule type" value="Genomic_DNA"/>
</dbReference>
<protein>
    <recommendedName>
        <fullName evidence="4">Leucine-rich repeat domain-containing protein</fullName>
    </recommendedName>
</protein>